<dbReference type="Proteomes" id="UP001432071">
    <property type="component" value="Chromosome"/>
</dbReference>
<dbReference type="RefSeq" id="WP_328733845.1">
    <property type="nucleotide sequence ID" value="NZ_CP108038.1"/>
</dbReference>
<proteinExistence type="predicted"/>
<dbReference type="GeneID" id="93759683"/>
<organism evidence="1 2">
    <name type="scientific">Streptomyces bobili</name>
    <dbReference type="NCBI Taxonomy" id="67280"/>
    <lineage>
        <taxon>Bacteria</taxon>
        <taxon>Bacillati</taxon>
        <taxon>Actinomycetota</taxon>
        <taxon>Actinomycetes</taxon>
        <taxon>Kitasatosporales</taxon>
        <taxon>Streptomycetaceae</taxon>
        <taxon>Streptomyces</taxon>
    </lineage>
</organism>
<name>A0ABZ1QSE0_9ACTN</name>
<accession>A0ABZ1QSE0</accession>
<keyword evidence="2" id="KW-1185">Reference proteome</keyword>
<sequence length="107" mass="11257">MVIVSSMDAADRDDLGGRARRIDQRSLAPAAVMSGVGASPDQVRALTVICTYDSLNKIKNGRTAYEFSVVREALHGLHECGPVLFDSLGRPGVVACCSLQPAGLAGR</sequence>
<protein>
    <submittedName>
        <fullName evidence="1">Uncharacterized protein</fullName>
    </submittedName>
</protein>
<dbReference type="EMBL" id="CP108038">
    <property type="protein sequence ID" value="WUN84918.1"/>
    <property type="molecule type" value="Genomic_DNA"/>
</dbReference>
<reference evidence="1" key="1">
    <citation type="submission" date="2022-10" db="EMBL/GenBank/DDBJ databases">
        <title>The complete genomes of actinobacterial strains from the NBC collection.</title>
        <authorList>
            <person name="Joergensen T.S."/>
            <person name="Alvarez Arevalo M."/>
            <person name="Sterndorff E.B."/>
            <person name="Faurdal D."/>
            <person name="Vuksanovic O."/>
            <person name="Mourched A.-S."/>
            <person name="Charusanti P."/>
            <person name="Shaw S."/>
            <person name="Blin K."/>
            <person name="Weber T."/>
        </authorList>
    </citation>
    <scope>NUCLEOTIDE SEQUENCE</scope>
    <source>
        <strain evidence="1">NBC_00302</strain>
    </source>
</reference>
<evidence type="ECO:0000313" key="2">
    <source>
        <dbReference type="Proteomes" id="UP001432071"/>
    </source>
</evidence>
<evidence type="ECO:0000313" key="1">
    <source>
        <dbReference type="EMBL" id="WUN84918.1"/>
    </source>
</evidence>
<gene>
    <name evidence="1" type="ORF">OHT53_01930</name>
</gene>